<dbReference type="RefSeq" id="WP_147347294.1">
    <property type="nucleotide sequence ID" value="NZ_QSAQ01000072.1"/>
</dbReference>
<name>A0AA92U2M8_9BACT</name>
<sequence>MKKNIFSDKICNMLNLKSITTRSFVYLVDSILLGIVMVKVPGRNAFKLYFTIFSLCKKTLKDCLDMPIVQKVIVDDKNMDFYLREELSPDNVNSAIQKILEQVPFVPAQNISFEKLKSFLIEVTEKDSTISSNFVLKMKIYRMIYDVALIRNDTETAIYIYDLISNEILQWDKEIFEYWFGDKESYLKRLQEYDKNRNCLLDNLKCNLDESKILKLHKYVFL</sequence>
<dbReference type="EMBL" id="QSAQ01000072">
    <property type="protein sequence ID" value="RGW62793.1"/>
    <property type="molecule type" value="Genomic_DNA"/>
</dbReference>
<dbReference type="AlphaFoldDB" id="A0AA92U2M8"/>
<proteinExistence type="predicted"/>
<accession>A0AA92U2M8</accession>
<evidence type="ECO:0000313" key="2">
    <source>
        <dbReference type="Proteomes" id="UP000286077"/>
    </source>
</evidence>
<reference evidence="1 2" key="1">
    <citation type="submission" date="2018-08" db="EMBL/GenBank/DDBJ databases">
        <title>A genome reference for cultivated species of the human gut microbiota.</title>
        <authorList>
            <person name="Zou Y."/>
            <person name="Xue W."/>
            <person name="Luo G."/>
        </authorList>
    </citation>
    <scope>NUCLEOTIDE SEQUENCE [LARGE SCALE GENOMIC DNA]</scope>
    <source>
        <strain evidence="1 2">AF11-14</strain>
    </source>
</reference>
<organism evidence="1 2">
    <name type="scientific">Segatella copri</name>
    <dbReference type="NCBI Taxonomy" id="165179"/>
    <lineage>
        <taxon>Bacteria</taxon>
        <taxon>Pseudomonadati</taxon>
        <taxon>Bacteroidota</taxon>
        <taxon>Bacteroidia</taxon>
        <taxon>Bacteroidales</taxon>
        <taxon>Prevotellaceae</taxon>
        <taxon>Segatella</taxon>
    </lineage>
</organism>
<gene>
    <name evidence="1" type="ORF">DWV60_15855</name>
</gene>
<protein>
    <submittedName>
        <fullName evidence="1">Uncharacterized protein</fullName>
    </submittedName>
</protein>
<dbReference type="Proteomes" id="UP000286077">
    <property type="component" value="Unassembled WGS sequence"/>
</dbReference>
<comment type="caution">
    <text evidence="1">The sequence shown here is derived from an EMBL/GenBank/DDBJ whole genome shotgun (WGS) entry which is preliminary data.</text>
</comment>
<evidence type="ECO:0000313" key="1">
    <source>
        <dbReference type="EMBL" id="RGW62793.1"/>
    </source>
</evidence>